<evidence type="ECO:0000256" key="18">
    <source>
        <dbReference type="ARBA" id="ARBA00044969"/>
    </source>
</evidence>
<dbReference type="Pfam" id="PF06733">
    <property type="entry name" value="DEAD_2"/>
    <property type="match status" value="1"/>
</dbReference>
<dbReference type="OrthoDB" id="267079at2759"/>
<evidence type="ECO:0000256" key="24">
    <source>
        <dbReference type="SAM" id="MobiDB-lite"/>
    </source>
</evidence>
<dbReference type="InterPro" id="IPR027417">
    <property type="entry name" value="P-loop_NTPase"/>
</dbReference>
<evidence type="ECO:0000256" key="22">
    <source>
        <dbReference type="ARBA" id="ARBA00048954"/>
    </source>
</evidence>
<evidence type="ECO:0000256" key="14">
    <source>
        <dbReference type="ARBA" id="ARBA00023235"/>
    </source>
</evidence>
<keyword evidence="12" id="KW-0408">Iron</keyword>
<dbReference type="InterPro" id="IPR006555">
    <property type="entry name" value="ATP-dep_Helicase_C"/>
</dbReference>
<dbReference type="GO" id="GO:0034085">
    <property type="term" value="P:establishment of sister chromatid cohesion"/>
    <property type="evidence" value="ECO:0007669"/>
    <property type="project" value="TreeGrafter"/>
</dbReference>
<dbReference type="Pfam" id="PF02515">
    <property type="entry name" value="CoA_transf_3"/>
    <property type="match status" value="1"/>
</dbReference>
<feature type="compositionally biased region" description="Polar residues" evidence="24">
    <location>
        <begin position="405"/>
        <end position="418"/>
    </location>
</feature>
<feature type="region of interest" description="Disordered" evidence="24">
    <location>
        <begin position="322"/>
        <end position="345"/>
    </location>
</feature>
<evidence type="ECO:0000256" key="20">
    <source>
        <dbReference type="ARBA" id="ARBA00045008"/>
    </source>
</evidence>
<dbReference type="GO" id="GO:0043139">
    <property type="term" value="F:5'-3' DNA helicase activity"/>
    <property type="evidence" value="ECO:0007669"/>
    <property type="project" value="UniProtKB-EC"/>
</dbReference>
<keyword evidence="7" id="KW-0479">Metal-binding</keyword>
<dbReference type="PANTHER" id="PTHR11472">
    <property type="entry name" value="DNA REPAIR DEAD HELICASE RAD3/XP-D SUBFAMILY MEMBER"/>
    <property type="match status" value="1"/>
</dbReference>
<reference evidence="26" key="2">
    <citation type="submission" date="2021-10" db="EMBL/GenBank/DDBJ databases">
        <title>Phylogenomics reveals ancestral predisposition of the termite-cultivated fungus Termitomyces towards a domesticated lifestyle.</title>
        <authorList>
            <person name="Auxier B."/>
            <person name="Grum-Grzhimaylo A."/>
            <person name="Cardenas M.E."/>
            <person name="Lodge J.D."/>
            <person name="Laessoe T."/>
            <person name="Pedersen O."/>
            <person name="Smith M.E."/>
            <person name="Kuyper T.W."/>
            <person name="Franco-Molano E.A."/>
            <person name="Baroni T.J."/>
            <person name="Aanen D.K."/>
        </authorList>
    </citation>
    <scope>NUCLEOTIDE SEQUENCE</scope>
    <source>
        <strain evidence="26">AP01</strain>
        <tissue evidence="26">Mycelium</tissue>
    </source>
</reference>
<dbReference type="InterPro" id="IPR013020">
    <property type="entry name" value="Rad3/Chl1-like"/>
</dbReference>
<dbReference type="Gene3D" id="3.40.50.300">
    <property type="entry name" value="P-loop containing nucleotide triphosphate hydrolases"/>
    <property type="match status" value="2"/>
</dbReference>
<evidence type="ECO:0000256" key="8">
    <source>
        <dbReference type="ARBA" id="ARBA00022741"/>
    </source>
</evidence>
<comment type="similarity">
    <text evidence="4">Belongs to the DEAD box helicase family. DEAH subfamily. DDX11/CHL1 sub-subfamily.</text>
</comment>
<dbReference type="GO" id="GO:0003677">
    <property type="term" value="F:DNA binding"/>
    <property type="evidence" value="ECO:0007669"/>
    <property type="project" value="InterPro"/>
</dbReference>
<keyword evidence="9" id="KW-0378">Hydrolase</keyword>
<evidence type="ECO:0000256" key="23">
    <source>
        <dbReference type="SAM" id="Coils"/>
    </source>
</evidence>
<keyword evidence="11" id="KW-0067">ATP-binding</keyword>
<dbReference type="PROSITE" id="PS51193">
    <property type="entry name" value="HELICASE_ATP_BIND_2"/>
    <property type="match status" value="1"/>
</dbReference>
<evidence type="ECO:0000256" key="21">
    <source>
        <dbReference type="ARBA" id="ARBA00045702"/>
    </source>
</evidence>
<keyword evidence="13" id="KW-0411">Iron-sulfur</keyword>
<dbReference type="GO" id="GO:0016818">
    <property type="term" value="F:hydrolase activity, acting on acid anhydrides, in phosphorus-containing anhydrides"/>
    <property type="evidence" value="ECO:0007669"/>
    <property type="project" value="InterPro"/>
</dbReference>
<sequence>MAALLSRQQTGKGVWIDCNLFETQIAGLANIASNYLIAGKEASRHGTAHPSIVPYQVFPCKDGISRLLKQFKLLAEKILGNPDLATDLRFATNDARVANREELVRIISDVLLEQDRDHWLKEFTGLGVPFGPINNIKQTFEHPQAVARGVIVEVEHPRAGKIKMTAPAVSYNGKKMAVRMPPPWLSEHTTEVLEELGYSPESITSLKERSIGKTLSLLCASLTWLRDEKDRAKKGKLQAVAGDGADAKDWVIEQTRDRMRRELEADEREYEARLAEARKREESMRRMAKARVTKKAVCFPKSSSDYVGLTCAICQRIDVQVKKPPEEDDDDQFLPESEEPREDEEMYISPALRALMAKVEKGSRSGFGSDGENEITCTKIYYASRTHSQLTQILPEMQRLKLNPRVSSHHPSSTSANASAPGKKRSVDDLDAETEPSPCTRTVALGSRKQLCINDELRAKSRDLDEGCRELLGEKSDKRCPHLPPIGDEETILDFRDLILATPKDIEDLAAAGRAAQTCPYFGARRAIPQAELITLPYNLLLQRSAREALGIDLTDQIVIIDEAHNLISTLLSLSTTHLPFTTLATSFMQVCTYVSKFRNRLGPANLLHLKRLVVFLDALKKYVLEWRESRIAKPATARTGMSTQTEKVEVMTAVELLERLGRKASGINLLEIEKYLRSSKVARKIAGYSDKEVEKNGGKCCKQRPRRGEIPPLHIVEAFLVSLTGATEDGRVTFSLTGSPGSEVVELKYQLLNPSPPFKDVVDAARSVVLAGGTMSPISDVINQLFSYLPQERFVSFSCGHIIPTENLQTMVVTKGPRGGELEYKAGKQGDAAVIAELGQILLNFISIIPAGMIVFFPSYNFLNAAKTIWQANGFLDKFSIKKKTFFEPTDTADVEDVLEQYSAAVYATSTTEKTRGGLLFAVIGAKLSEGLNFSNDLARAVVIIGLPFANLGSLELKERLQYVKRLEERRATKRQPGQKDASAELYENMCMNAVNQSIGRAIRHREDWASLILLDRRYASTSIRNKLPKWIGNGLTIAEGFGHAVKGLGAFYRNKRVPSEVVPQVPQQKQLESSS</sequence>
<comment type="caution">
    <text evidence="26">The sequence shown here is derived from an EMBL/GenBank/DDBJ whole genome shotgun (WGS) entry which is preliminary data.</text>
</comment>
<keyword evidence="14" id="KW-0413">Isomerase</keyword>
<dbReference type="GO" id="GO:0006139">
    <property type="term" value="P:nucleobase-containing compound metabolic process"/>
    <property type="evidence" value="ECO:0007669"/>
    <property type="project" value="InterPro"/>
</dbReference>
<dbReference type="Gene3D" id="3.40.50.10540">
    <property type="entry name" value="Crotonobetainyl-coa:carnitine coa-transferase, domain 1"/>
    <property type="match status" value="1"/>
</dbReference>
<evidence type="ECO:0000256" key="4">
    <source>
        <dbReference type="ARBA" id="ARBA00008435"/>
    </source>
</evidence>
<dbReference type="CDD" id="cd18788">
    <property type="entry name" value="SF2_C_XPD"/>
    <property type="match status" value="1"/>
</dbReference>
<accession>A0A9P7KI53</accession>
<dbReference type="Pfam" id="PF13307">
    <property type="entry name" value="Helicase_C_2"/>
    <property type="match status" value="1"/>
</dbReference>
<dbReference type="InterPro" id="IPR023606">
    <property type="entry name" value="CoA-Trfase_III_dom_1_sf"/>
</dbReference>
<dbReference type="EC" id="5.6.2.3" evidence="18"/>
<dbReference type="NCBIfam" id="TIGR00604">
    <property type="entry name" value="rad3"/>
    <property type="match status" value="1"/>
</dbReference>
<evidence type="ECO:0000256" key="3">
    <source>
        <dbReference type="ARBA" id="ARBA00008383"/>
    </source>
</evidence>
<comment type="similarity">
    <text evidence="3">Belongs to the CoA-transferase III family.</text>
</comment>
<evidence type="ECO:0000256" key="13">
    <source>
        <dbReference type="ARBA" id="ARBA00023014"/>
    </source>
</evidence>
<comment type="function">
    <text evidence="21">ATP-dependent DNA helicase important for chromosome transmission and normal cell cycle progression in G(2)/M. May have a role in changing DNA topology to allow the loading of proteins involved in maintaining sister chromatid cohesion in the vicinity of the centromeres. Has a specific role in chromosome segregation during meiosis II.</text>
</comment>
<dbReference type="SMART" id="SM00488">
    <property type="entry name" value="DEXDc2"/>
    <property type="match status" value="1"/>
</dbReference>
<evidence type="ECO:0000256" key="6">
    <source>
        <dbReference type="ARBA" id="ARBA00017386"/>
    </source>
</evidence>
<evidence type="ECO:0000313" key="27">
    <source>
        <dbReference type="Proteomes" id="UP000775547"/>
    </source>
</evidence>
<name>A0A9P7KI53_9AGAR</name>
<feature type="coiled-coil region" evidence="23">
    <location>
        <begin position="256"/>
        <end position="287"/>
    </location>
</feature>
<evidence type="ECO:0000259" key="25">
    <source>
        <dbReference type="PROSITE" id="PS51193"/>
    </source>
</evidence>
<dbReference type="InterPro" id="IPR006554">
    <property type="entry name" value="Helicase-like_DEXD_c2"/>
</dbReference>
<keyword evidence="8" id="KW-0547">Nucleotide-binding</keyword>
<evidence type="ECO:0000256" key="5">
    <source>
        <dbReference type="ARBA" id="ARBA00016387"/>
    </source>
</evidence>
<evidence type="ECO:0000256" key="1">
    <source>
        <dbReference type="ARBA" id="ARBA00001966"/>
    </source>
</evidence>
<evidence type="ECO:0000256" key="2">
    <source>
        <dbReference type="ARBA" id="ARBA00004123"/>
    </source>
</evidence>
<reference evidence="26" key="1">
    <citation type="submission" date="2020-07" db="EMBL/GenBank/DDBJ databases">
        <authorList>
            <person name="Nieuwenhuis M."/>
            <person name="Van De Peppel L.J.J."/>
        </authorList>
    </citation>
    <scope>NUCLEOTIDE SEQUENCE</scope>
    <source>
        <strain evidence="26">AP01</strain>
        <tissue evidence="26">Mycelium</tissue>
    </source>
</reference>
<dbReference type="Proteomes" id="UP000775547">
    <property type="component" value="Unassembled WGS sequence"/>
</dbReference>
<evidence type="ECO:0000256" key="19">
    <source>
        <dbReference type="ARBA" id="ARBA00044998"/>
    </source>
</evidence>
<evidence type="ECO:0000256" key="10">
    <source>
        <dbReference type="ARBA" id="ARBA00022806"/>
    </source>
</evidence>
<evidence type="ECO:0000256" key="12">
    <source>
        <dbReference type="ARBA" id="ARBA00023004"/>
    </source>
</evidence>
<keyword evidence="27" id="KW-1185">Reference proteome</keyword>
<evidence type="ECO:0000256" key="15">
    <source>
        <dbReference type="ARBA" id="ARBA00023242"/>
    </source>
</evidence>
<dbReference type="GO" id="GO:0005634">
    <property type="term" value="C:nucleus"/>
    <property type="evidence" value="ECO:0007669"/>
    <property type="project" value="UniProtKB-SubCell"/>
</dbReference>
<evidence type="ECO:0000256" key="11">
    <source>
        <dbReference type="ARBA" id="ARBA00022840"/>
    </source>
</evidence>
<dbReference type="AlphaFoldDB" id="A0A9P7KI53"/>
<evidence type="ECO:0000256" key="7">
    <source>
        <dbReference type="ARBA" id="ARBA00022723"/>
    </source>
</evidence>
<protein>
    <recommendedName>
        <fullName evidence="6">ATP-dependent DNA helicase CHL1</fullName>
        <ecNumber evidence="18">5.6.2.3</ecNumber>
    </recommendedName>
    <alternativeName>
        <fullName evidence="5">ATP-dependent DNA helicase chl1</fullName>
    </alternativeName>
    <alternativeName>
        <fullName evidence="17">Chromosome loss protein 1</fullName>
    </alternativeName>
    <alternativeName>
        <fullName evidence="19 20">DNA 5'-3' helicase CHL1</fullName>
    </alternativeName>
</protein>
<evidence type="ECO:0000256" key="17">
    <source>
        <dbReference type="ARBA" id="ARBA00029709"/>
    </source>
</evidence>
<keyword evidence="10" id="KW-0347">Helicase</keyword>
<comment type="cofactor">
    <cofactor evidence="1">
        <name>[4Fe-4S] cluster</name>
        <dbReference type="ChEBI" id="CHEBI:49883"/>
    </cofactor>
</comment>
<dbReference type="GO" id="GO:0005524">
    <property type="term" value="F:ATP binding"/>
    <property type="evidence" value="ECO:0007669"/>
    <property type="project" value="UniProtKB-KW"/>
</dbReference>
<gene>
    <name evidence="26" type="ORF">DXG03_004980</name>
</gene>
<comment type="catalytic activity">
    <reaction evidence="22">
        <text>ATP + H2O = ADP + phosphate + H(+)</text>
        <dbReference type="Rhea" id="RHEA:13065"/>
        <dbReference type="ChEBI" id="CHEBI:15377"/>
        <dbReference type="ChEBI" id="CHEBI:15378"/>
        <dbReference type="ChEBI" id="CHEBI:30616"/>
        <dbReference type="ChEBI" id="CHEBI:43474"/>
        <dbReference type="ChEBI" id="CHEBI:456216"/>
        <dbReference type="EC" id="5.6.2.3"/>
    </reaction>
</comment>
<feature type="region of interest" description="Disordered" evidence="24">
    <location>
        <begin position="404"/>
        <end position="440"/>
    </location>
</feature>
<dbReference type="PANTHER" id="PTHR11472:SF41">
    <property type="entry name" value="ATP-DEPENDENT DNA HELICASE DDX11-RELATED"/>
    <property type="match status" value="1"/>
</dbReference>
<dbReference type="GO" id="GO:0051536">
    <property type="term" value="F:iron-sulfur cluster binding"/>
    <property type="evidence" value="ECO:0007669"/>
    <property type="project" value="UniProtKB-KW"/>
</dbReference>
<dbReference type="SUPFAM" id="SSF89796">
    <property type="entry name" value="CoA-transferase family III (CaiB/BaiF)"/>
    <property type="match status" value="1"/>
</dbReference>
<dbReference type="SMART" id="SM00491">
    <property type="entry name" value="HELICc2"/>
    <property type="match status" value="1"/>
</dbReference>
<evidence type="ECO:0000313" key="26">
    <source>
        <dbReference type="EMBL" id="KAG5648406.1"/>
    </source>
</evidence>
<feature type="domain" description="Helicase ATP-binding" evidence="25">
    <location>
        <begin position="330"/>
        <end position="612"/>
    </location>
</feature>
<keyword evidence="15" id="KW-0539">Nucleus</keyword>
<dbReference type="InterPro" id="IPR014013">
    <property type="entry name" value="Helic_SF1/SF2_ATP-bd_DinG/Rad3"/>
</dbReference>
<keyword evidence="23" id="KW-0175">Coiled coil</keyword>
<keyword evidence="16" id="KW-0131">Cell cycle</keyword>
<dbReference type="InterPro" id="IPR044855">
    <property type="entry name" value="CoA-Trfase_III_dom3_sf"/>
</dbReference>
<organism evidence="26 27">
    <name type="scientific">Asterophora parasitica</name>
    <dbReference type="NCBI Taxonomy" id="117018"/>
    <lineage>
        <taxon>Eukaryota</taxon>
        <taxon>Fungi</taxon>
        <taxon>Dikarya</taxon>
        <taxon>Basidiomycota</taxon>
        <taxon>Agaricomycotina</taxon>
        <taxon>Agaricomycetes</taxon>
        <taxon>Agaricomycetidae</taxon>
        <taxon>Agaricales</taxon>
        <taxon>Tricholomatineae</taxon>
        <taxon>Lyophyllaceae</taxon>
        <taxon>Asterophora</taxon>
    </lineage>
</organism>
<evidence type="ECO:0000256" key="16">
    <source>
        <dbReference type="ARBA" id="ARBA00023306"/>
    </source>
</evidence>
<dbReference type="Gene3D" id="3.30.1540.10">
    <property type="entry name" value="formyl-coa transferase, domain 3"/>
    <property type="match status" value="1"/>
</dbReference>
<comment type="subcellular location">
    <subcellularLocation>
        <location evidence="2">Nucleus</location>
    </subcellularLocation>
</comment>
<dbReference type="InterPro" id="IPR003673">
    <property type="entry name" value="CoA-Trfase_fam_III"/>
</dbReference>
<dbReference type="InterPro" id="IPR010614">
    <property type="entry name" value="RAD3-like_helicase_DEAD"/>
</dbReference>
<dbReference type="EMBL" id="JABCKV010000003">
    <property type="protein sequence ID" value="KAG5648406.1"/>
    <property type="molecule type" value="Genomic_DNA"/>
</dbReference>
<evidence type="ECO:0000256" key="9">
    <source>
        <dbReference type="ARBA" id="ARBA00022801"/>
    </source>
</evidence>
<proteinExistence type="inferred from homology"/>
<feature type="compositionally biased region" description="Acidic residues" evidence="24">
    <location>
        <begin position="326"/>
        <end position="345"/>
    </location>
</feature>
<dbReference type="InterPro" id="IPR045028">
    <property type="entry name" value="DinG/Rad3-like"/>
</dbReference>
<dbReference type="GO" id="GO:0046872">
    <property type="term" value="F:metal ion binding"/>
    <property type="evidence" value="ECO:0007669"/>
    <property type="project" value="UniProtKB-KW"/>
</dbReference>